<dbReference type="AlphaFoldDB" id="A0A448PYF4"/>
<protein>
    <submittedName>
        <fullName evidence="1">Cytochrome C protein</fullName>
    </submittedName>
</protein>
<reference evidence="1 2" key="1">
    <citation type="submission" date="2018-12" db="EMBL/GenBank/DDBJ databases">
        <authorList>
            <consortium name="Pathogen Informatics"/>
        </authorList>
    </citation>
    <scope>NUCLEOTIDE SEQUENCE [LARGE SCALE GENOMIC DNA]</scope>
    <source>
        <strain evidence="1 2">NCTC10665</strain>
    </source>
</reference>
<accession>A0A448PYF4</accession>
<proteinExistence type="predicted"/>
<gene>
    <name evidence="1" type="ORF">NCTC10665_00535</name>
</gene>
<evidence type="ECO:0000313" key="1">
    <source>
        <dbReference type="EMBL" id="VEI29658.1"/>
    </source>
</evidence>
<sequence>MSKMKKIITALCLAGVGAVALWGTQWVMHME</sequence>
<name>A0A448PYF4_HAEPA</name>
<organism evidence="1 2">
    <name type="scientific">Haemophilus parainfluenzae</name>
    <dbReference type="NCBI Taxonomy" id="729"/>
    <lineage>
        <taxon>Bacteria</taxon>
        <taxon>Pseudomonadati</taxon>
        <taxon>Pseudomonadota</taxon>
        <taxon>Gammaproteobacteria</taxon>
        <taxon>Pasteurellales</taxon>
        <taxon>Pasteurellaceae</taxon>
        <taxon>Haemophilus</taxon>
    </lineage>
</organism>
<dbReference type="EMBL" id="LR134481">
    <property type="protein sequence ID" value="VEI29658.1"/>
    <property type="molecule type" value="Genomic_DNA"/>
</dbReference>
<evidence type="ECO:0000313" key="2">
    <source>
        <dbReference type="Proteomes" id="UP000268879"/>
    </source>
</evidence>
<dbReference type="Proteomes" id="UP000268879">
    <property type="component" value="Chromosome"/>
</dbReference>